<dbReference type="InterPro" id="IPR042088">
    <property type="entry name" value="OligoPept_F_C"/>
</dbReference>
<organism evidence="9 10">
    <name type="scientific">Eubacterium cellulosolvens (strain ATCC 43171 / JCM 9499 / 6)</name>
    <name type="common">Cillobacterium cellulosolvens</name>
    <dbReference type="NCBI Taxonomy" id="633697"/>
    <lineage>
        <taxon>Bacteria</taxon>
        <taxon>Bacillati</taxon>
        <taxon>Bacillota</taxon>
        <taxon>Clostridia</taxon>
        <taxon>Eubacteriales</taxon>
        <taxon>Eubacteriaceae</taxon>
        <taxon>Eubacterium</taxon>
    </lineage>
</organism>
<dbReference type="HOGENOM" id="CLU_021290_2_0_9"/>
<keyword evidence="1 6" id="KW-0645">Protease</keyword>
<accession>I5ATC8</accession>
<dbReference type="STRING" id="633697.EubceDRAFT1_1234"/>
<keyword evidence="2 6" id="KW-0479">Metal-binding</keyword>
<evidence type="ECO:0000256" key="2">
    <source>
        <dbReference type="ARBA" id="ARBA00022723"/>
    </source>
</evidence>
<dbReference type="SUPFAM" id="SSF55486">
    <property type="entry name" value="Metalloproteases ('zincins'), catalytic domain"/>
    <property type="match status" value="1"/>
</dbReference>
<reference evidence="9 10" key="2">
    <citation type="submission" date="2012-02" db="EMBL/GenBank/DDBJ databases">
        <title>Improved High-Quality Draft sequence of Eubacterium cellulosolvens 6.</title>
        <authorList>
            <consortium name="US DOE Joint Genome Institute"/>
            <person name="Lucas S."/>
            <person name="Han J."/>
            <person name="Lapidus A."/>
            <person name="Cheng J.-F."/>
            <person name="Goodwin L."/>
            <person name="Pitluck S."/>
            <person name="Peters L."/>
            <person name="Mikhailova N."/>
            <person name="Gu W."/>
            <person name="Detter J.C."/>
            <person name="Han C."/>
            <person name="Tapia R."/>
            <person name="Land M."/>
            <person name="Hauser L."/>
            <person name="Kyrpides N."/>
            <person name="Ivanova N."/>
            <person name="Pagani I."/>
            <person name="Johnson E."/>
            <person name="Mukhopadhyay B."/>
            <person name="Anderson I."/>
            <person name="Woyke T."/>
        </authorList>
    </citation>
    <scope>NUCLEOTIDE SEQUENCE [LARGE SCALE GENOMIC DNA]</scope>
    <source>
        <strain evidence="9 10">6</strain>
    </source>
</reference>
<keyword evidence="5 6" id="KW-0482">Metalloprotease</keyword>
<dbReference type="InterPro" id="IPR001567">
    <property type="entry name" value="Pept_M3A_M3B_dom"/>
</dbReference>
<evidence type="ECO:0000256" key="6">
    <source>
        <dbReference type="RuleBase" id="RU368091"/>
    </source>
</evidence>
<dbReference type="GO" id="GO:0006508">
    <property type="term" value="P:proteolysis"/>
    <property type="evidence" value="ECO:0007669"/>
    <property type="project" value="UniProtKB-KW"/>
</dbReference>
<dbReference type="PANTHER" id="PTHR11804">
    <property type="entry name" value="PROTEASE M3 THIMET OLIGOPEPTIDASE-RELATED"/>
    <property type="match status" value="1"/>
</dbReference>
<evidence type="ECO:0000259" key="8">
    <source>
        <dbReference type="Pfam" id="PF08439"/>
    </source>
</evidence>
<dbReference type="eggNOG" id="COG1164">
    <property type="taxonomic scope" value="Bacteria"/>
</dbReference>
<dbReference type="AlphaFoldDB" id="I5ATC8"/>
<dbReference type="Pfam" id="PF01432">
    <property type="entry name" value="Peptidase_M3"/>
    <property type="match status" value="1"/>
</dbReference>
<dbReference type="Gene3D" id="1.20.140.70">
    <property type="entry name" value="Oligopeptidase f, N-terminal domain"/>
    <property type="match status" value="1"/>
</dbReference>
<dbReference type="Pfam" id="PF08439">
    <property type="entry name" value="Peptidase_M3_N"/>
    <property type="match status" value="1"/>
</dbReference>
<dbReference type="NCBIfam" id="TIGR00181">
    <property type="entry name" value="pepF"/>
    <property type="match status" value="1"/>
</dbReference>
<reference evidence="9 10" key="1">
    <citation type="submission" date="2010-08" db="EMBL/GenBank/DDBJ databases">
        <authorList>
            <consortium name="US DOE Joint Genome Institute (JGI-PGF)"/>
            <person name="Lucas S."/>
            <person name="Copeland A."/>
            <person name="Lapidus A."/>
            <person name="Cheng J.-F."/>
            <person name="Bruce D."/>
            <person name="Goodwin L."/>
            <person name="Pitluck S."/>
            <person name="Land M.L."/>
            <person name="Hauser L."/>
            <person name="Chang Y.-J."/>
            <person name="Anderson I.J."/>
            <person name="Johnson E."/>
            <person name="Mulhopadhyay B."/>
            <person name="Kyrpides N."/>
            <person name="Woyke T.J."/>
        </authorList>
    </citation>
    <scope>NUCLEOTIDE SEQUENCE [LARGE SCALE GENOMIC DNA]</scope>
    <source>
        <strain evidence="9 10">6</strain>
    </source>
</reference>
<comment type="function">
    <text evidence="6">Has oligopeptidase activity and degrades a variety of small bioactive peptides.</text>
</comment>
<evidence type="ECO:0000256" key="3">
    <source>
        <dbReference type="ARBA" id="ARBA00022801"/>
    </source>
</evidence>
<dbReference type="CDD" id="cd09608">
    <property type="entry name" value="M3B_PepF"/>
    <property type="match status" value="1"/>
</dbReference>
<gene>
    <name evidence="9" type="ORF">EubceDRAFT1_1234</name>
</gene>
<feature type="domain" description="Peptidase M3A/M3B catalytic" evidence="7">
    <location>
        <begin position="202"/>
        <end position="582"/>
    </location>
</feature>
<proteinExistence type="inferred from homology"/>
<dbReference type="Proteomes" id="UP000005753">
    <property type="component" value="Chromosome"/>
</dbReference>
<dbReference type="EMBL" id="CM001487">
    <property type="protein sequence ID" value="EIM57051.1"/>
    <property type="molecule type" value="Genomic_DNA"/>
</dbReference>
<dbReference type="PANTHER" id="PTHR11804:SF84">
    <property type="entry name" value="SACCHAROLYSIN"/>
    <property type="match status" value="1"/>
</dbReference>
<dbReference type="EC" id="3.4.24.-" evidence="6"/>
<keyword evidence="10" id="KW-1185">Reference proteome</keyword>
<dbReference type="Gene3D" id="1.10.287.830">
    <property type="entry name" value="putative peptidase helix hairpin domain like"/>
    <property type="match status" value="1"/>
</dbReference>
<protein>
    <recommendedName>
        <fullName evidence="6">Oligopeptidase F</fullName>
        <ecNumber evidence="6">3.4.24.-</ecNumber>
    </recommendedName>
</protein>
<evidence type="ECO:0000256" key="1">
    <source>
        <dbReference type="ARBA" id="ARBA00022670"/>
    </source>
</evidence>
<evidence type="ECO:0000313" key="9">
    <source>
        <dbReference type="EMBL" id="EIM57051.1"/>
    </source>
</evidence>
<dbReference type="InterPro" id="IPR004438">
    <property type="entry name" value="Peptidase_M3B"/>
</dbReference>
<feature type="domain" description="Oligopeptidase F N-terminal" evidence="8">
    <location>
        <begin position="114"/>
        <end position="182"/>
    </location>
</feature>
<dbReference type="GO" id="GO:0004222">
    <property type="term" value="F:metalloendopeptidase activity"/>
    <property type="evidence" value="ECO:0007669"/>
    <property type="project" value="UniProtKB-UniRule"/>
</dbReference>
<evidence type="ECO:0000313" key="10">
    <source>
        <dbReference type="Proteomes" id="UP000005753"/>
    </source>
</evidence>
<dbReference type="GO" id="GO:0046872">
    <property type="term" value="F:metal ion binding"/>
    <property type="evidence" value="ECO:0007669"/>
    <property type="project" value="UniProtKB-UniRule"/>
</dbReference>
<evidence type="ECO:0000256" key="4">
    <source>
        <dbReference type="ARBA" id="ARBA00022833"/>
    </source>
</evidence>
<keyword evidence="4 6" id="KW-0862">Zinc</keyword>
<dbReference type="InterPro" id="IPR013647">
    <property type="entry name" value="OligopepF_N_dom"/>
</dbReference>
<comment type="cofactor">
    <cofactor evidence="6">
        <name>Zn(2+)</name>
        <dbReference type="ChEBI" id="CHEBI:29105"/>
    </cofactor>
    <text evidence="6">Binds 1 zinc ion.</text>
</comment>
<dbReference type="Gene3D" id="1.10.1370.20">
    <property type="entry name" value="Oligoendopeptidase f, C-terminal domain"/>
    <property type="match status" value="1"/>
</dbReference>
<evidence type="ECO:0000259" key="7">
    <source>
        <dbReference type="Pfam" id="PF01432"/>
    </source>
</evidence>
<dbReference type="InterPro" id="IPR045090">
    <property type="entry name" value="Pept_M3A_M3B"/>
</dbReference>
<sequence>MAELLKERSEIAEEFKWDLTKLYADDGAWEKELENFGQLVDRAASYQGKLKDAENIRKYLDAATELERMLSNLFAYASLRKSEDTREEAAQSLYARIYSRYVQAVQATAFADPEILLLDEETLKAVAEDPLLADYKYPMTKLIRQKAHTLTAPEEKLLAGFGEVFAAPREAASNLQNADMVFASCKDGEGRDTEVTGSNYILLQSSKDRVLRKNAFMSYYDGYRHHINTFAATYAGCVKKAAAEAAARHFASSRQMYTFYEGVPELVYDNLIASVRKFMPEMYRYVRLRKKLLGVDELHYYDLYAPLSDGVTKTYTYPEAKQMVLDAVRPLGEEYGKVVRKGFEERWIDVYPNKGKRGGAFSEGTYDSVPYILSNFVGTLDSVSTIAHEMGHSMHTWYSNHAQLPQNAEYTIFVAEVASTVNENLLIEQLLSDCTDPKERMALLNQYLEGFKGTVYRQTMFAEFEKEAHAMAERGEALSAGALNALYRRLIEEYFGPDLVVDDEVDMEWARIPHFYTPFYVYKYATSYSAAVAVSEAVLAQGEPAVKKYLEFLSLGGSQDPLEELKHAGVDLGTSAPIDAALEKFGRVLDEAEALADEISSQASDVDC</sequence>
<name>I5ATC8_EUBC6</name>
<comment type="similarity">
    <text evidence="6">Belongs to the peptidase M3B family.</text>
</comment>
<dbReference type="GO" id="GO:0006518">
    <property type="term" value="P:peptide metabolic process"/>
    <property type="evidence" value="ECO:0007669"/>
    <property type="project" value="TreeGrafter"/>
</dbReference>
<evidence type="ECO:0000256" key="5">
    <source>
        <dbReference type="ARBA" id="ARBA00023049"/>
    </source>
</evidence>
<dbReference type="OrthoDB" id="9766487at2"/>
<keyword evidence="3 6" id="KW-0378">Hydrolase</keyword>